<evidence type="ECO:0000256" key="7">
    <source>
        <dbReference type="ARBA" id="ARBA00023136"/>
    </source>
</evidence>
<dbReference type="Pfam" id="PF08019">
    <property type="entry name" value="EptA_B_N"/>
    <property type="match status" value="1"/>
</dbReference>
<evidence type="ECO:0000256" key="6">
    <source>
        <dbReference type="ARBA" id="ARBA00022989"/>
    </source>
</evidence>
<accession>A0A7V8GN93</accession>
<evidence type="ECO:0000256" key="3">
    <source>
        <dbReference type="ARBA" id="ARBA00022519"/>
    </source>
</evidence>
<evidence type="ECO:0000256" key="1">
    <source>
        <dbReference type="ARBA" id="ARBA00004429"/>
    </source>
</evidence>
<dbReference type="NCBIfam" id="NF028537">
    <property type="entry name" value="P_eth_NH2_trans"/>
    <property type="match status" value="1"/>
</dbReference>
<evidence type="ECO:0000256" key="4">
    <source>
        <dbReference type="ARBA" id="ARBA00022679"/>
    </source>
</evidence>
<dbReference type="Pfam" id="PF00884">
    <property type="entry name" value="Sulfatase"/>
    <property type="match status" value="1"/>
</dbReference>
<keyword evidence="5 8" id="KW-0812">Transmembrane</keyword>
<dbReference type="CDD" id="cd16017">
    <property type="entry name" value="LptA"/>
    <property type="match status" value="1"/>
</dbReference>
<feature type="domain" description="Sulfatase N-terminal" evidence="9">
    <location>
        <begin position="254"/>
        <end position="543"/>
    </location>
</feature>
<keyword evidence="7 8" id="KW-0472">Membrane</keyword>
<organism evidence="11 12">
    <name type="scientific">Pseudoxanthomonas broegbernensis</name>
    <dbReference type="NCBI Taxonomy" id="83619"/>
    <lineage>
        <taxon>Bacteria</taxon>
        <taxon>Pseudomonadati</taxon>
        <taxon>Pseudomonadota</taxon>
        <taxon>Gammaproteobacteria</taxon>
        <taxon>Lysobacterales</taxon>
        <taxon>Lysobacteraceae</taxon>
        <taxon>Pseudoxanthomonas</taxon>
    </lineage>
</organism>
<evidence type="ECO:0000313" key="11">
    <source>
        <dbReference type="EMBL" id="KAF1686941.1"/>
    </source>
</evidence>
<evidence type="ECO:0000259" key="9">
    <source>
        <dbReference type="Pfam" id="PF00884"/>
    </source>
</evidence>
<feature type="transmembrane region" description="Helical" evidence="8">
    <location>
        <begin position="33"/>
        <end position="51"/>
    </location>
</feature>
<dbReference type="EMBL" id="MWIP01000004">
    <property type="protein sequence ID" value="KAF1686941.1"/>
    <property type="molecule type" value="Genomic_DNA"/>
</dbReference>
<evidence type="ECO:0000256" key="2">
    <source>
        <dbReference type="ARBA" id="ARBA00022475"/>
    </source>
</evidence>
<keyword evidence="6 8" id="KW-1133">Transmembrane helix</keyword>
<feature type="domain" description="Phosphoethanolamine transferase N-terminal" evidence="10">
    <location>
        <begin position="77"/>
        <end position="225"/>
    </location>
</feature>
<comment type="caution">
    <text evidence="11">The sequence shown here is derived from an EMBL/GenBank/DDBJ whole genome shotgun (WGS) entry which is preliminary data.</text>
</comment>
<dbReference type="Gene3D" id="3.40.720.10">
    <property type="entry name" value="Alkaline Phosphatase, subunit A"/>
    <property type="match status" value="1"/>
</dbReference>
<dbReference type="GO" id="GO:0009244">
    <property type="term" value="P:lipopolysaccharide core region biosynthetic process"/>
    <property type="evidence" value="ECO:0007669"/>
    <property type="project" value="TreeGrafter"/>
</dbReference>
<dbReference type="InterPro" id="IPR058130">
    <property type="entry name" value="PEA_transf_C"/>
</dbReference>
<evidence type="ECO:0000259" key="10">
    <source>
        <dbReference type="Pfam" id="PF08019"/>
    </source>
</evidence>
<gene>
    <name evidence="11" type="ORF">B1992_06050</name>
</gene>
<dbReference type="RefSeq" id="WP_162310567.1">
    <property type="nucleotide sequence ID" value="NZ_JACHGU010000004.1"/>
</dbReference>
<evidence type="ECO:0000313" key="12">
    <source>
        <dbReference type="Proteomes" id="UP000462066"/>
    </source>
</evidence>
<dbReference type="SUPFAM" id="SSF53649">
    <property type="entry name" value="Alkaline phosphatase-like"/>
    <property type="match status" value="1"/>
</dbReference>
<feature type="transmembrane region" description="Helical" evidence="8">
    <location>
        <begin position="63"/>
        <end position="88"/>
    </location>
</feature>
<feature type="transmembrane region" description="Helical" evidence="8">
    <location>
        <begin position="95"/>
        <end position="111"/>
    </location>
</feature>
<dbReference type="GO" id="GO:0016776">
    <property type="term" value="F:phosphotransferase activity, phosphate group as acceptor"/>
    <property type="evidence" value="ECO:0007669"/>
    <property type="project" value="TreeGrafter"/>
</dbReference>
<dbReference type="InterPro" id="IPR012549">
    <property type="entry name" value="EptA-like_N"/>
</dbReference>
<dbReference type="AlphaFoldDB" id="A0A7V8GN93"/>
<feature type="transmembrane region" description="Helical" evidence="8">
    <location>
        <begin position="142"/>
        <end position="162"/>
    </location>
</feature>
<dbReference type="GO" id="GO:0005886">
    <property type="term" value="C:plasma membrane"/>
    <property type="evidence" value="ECO:0007669"/>
    <property type="project" value="UniProtKB-SubCell"/>
</dbReference>
<reference evidence="11 12" key="1">
    <citation type="submission" date="2017-10" db="EMBL/GenBank/DDBJ databases">
        <title>Whole genome sequencing of Pseudoxanthomonas broegbernensis DSM 12573(T).</title>
        <authorList>
            <person name="Kumar S."/>
            <person name="Bansal K."/>
            <person name="Kaur A."/>
            <person name="Patil P."/>
            <person name="Sharma S."/>
            <person name="Patil P.B."/>
        </authorList>
    </citation>
    <scope>NUCLEOTIDE SEQUENCE [LARGE SCALE GENOMIC DNA]</scope>
    <source>
        <strain evidence="11 12">DSM 12573</strain>
    </source>
</reference>
<dbReference type="InterPro" id="IPR040423">
    <property type="entry name" value="PEA_transferase"/>
</dbReference>
<proteinExistence type="predicted"/>
<sequence>MNAVSRDAKKRPEAWRLPLQIWSEFRPVLSQEMLALLTGVFLAMSANTAFLREVHATGALHGAGGALAGACLFVLVVALNTLLALLLFSRWSVKPVLAVLLPVSAAAAYYMDHYGVYFDTGMVRNVLQTDLRESSELVSPGLALRVVVAGLLPAVLGWKVVLVRRSAGRAVLIRAGAIMLAVAVAAAAALLAFQSLSALMRNHHEIRHLITPGNYLVSLGRVLADDGAARNVPRKELGIGAHVAAARAGQRPRLLVLVVGETARAHNWGLNGYPRQTTPQLSRLDLVNFPDVASCGTSTEVSLPCMFSAYGREDYAKDKVHNSESLLHVLDRAGIAVAWLDNQGGCKGVCTGLPFQSYEHADDQDFCNAEGCLDGILLKGLSGRIASLQGDAVIVLHQLGNHGPAYSRRYPGAFGKFLPACESSALGDCSRGRVVNAYDNALLYTDDLLARTIRLLGEQPGRDTALFYLSDHGESLGEGGLYLHGMPYAIAPDEQKKVPMLMWFSSGYAGSLALDVSCMKRKAAVAGASHDNYFHTVLGLMQVSAPEYRPGLDLLDGCRAGRGG</sequence>
<protein>
    <submittedName>
        <fullName evidence="11">Phosphoethanolamine transferase</fullName>
    </submittedName>
</protein>
<dbReference type="PANTHER" id="PTHR30443:SF0">
    <property type="entry name" value="PHOSPHOETHANOLAMINE TRANSFERASE EPTA"/>
    <property type="match status" value="1"/>
</dbReference>
<comment type="subcellular location">
    <subcellularLocation>
        <location evidence="1">Cell inner membrane</location>
        <topology evidence="1">Multi-pass membrane protein</topology>
    </subcellularLocation>
</comment>
<keyword evidence="12" id="KW-1185">Reference proteome</keyword>
<dbReference type="InterPro" id="IPR000917">
    <property type="entry name" value="Sulfatase_N"/>
</dbReference>
<feature type="transmembrane region" description="Helical" evidence="8">
    <location>
        <begin position="171"/>
        <end position="193"/>
    </location>
</feature>
<dbReference type="PANTHER" id="PTHR30443">
    <property type="entry name" value="INNER MEMBRANE PROTEIN"/>
    <property type="match status" value="1"/>
</dbReference>
<dbReference type="Proteomes" id="UP000462066">
    <property type="component" value="Unassembled WGS sequence"/>
</dbReference>
<keyword evidence="2" id="KW-1003">Cell membrane</keyword>
<keyword evidence="3" id="KW-0997">Cell inner membrane</keyword>
<name>A0A7V8GN93_9GAMM</name>
<evidence type="ECO:0000256" key="5">
    <source>
        <dbReference type="ARBA" id="ARBA00022692"/>
    </source>
</evidence>
<evidence type="ECO:0000256" key="8">
    <source>
        <dbReference type="SAM" id="Phobius"/>
    </source>
</evidence>
<dbReference type="InterPro" id="IPR017850">
    <property type="entry name" value="Alkaline_phosphatase_core_sf"/>
</dbReference>
<keyword evidence="4 11" id="KW-0808">Transferase</keyword>